<keyword evidence="4" id="KW-0564">Palmitate</keyword>
<keyword evidence="3 7" id="KW-0472">Membrane</keyword>
<dbReference type="Proteomes" id="UP000278962">
    <property type="component" value="Unassembled WGS sequence"/>
</dbReference>
<evidence type="ECO:0000256" key="4">
    <source>
        <dbReference type="ARBA" id="ARBA00023139"/>
    </source>
</evidence>
<organism evidence="8 9">
    <name type="scientific">Solirubrobacter pauli</name>
    <dbReference type="NCBI Taxonomy" id="166793"/>
    <lineage>
        <taxon>Bacteria</taxon>
        <taxon>Bacillati</taxon>
        <taxon>Actinomycetota</taxon>
        <taxon>Thermoleophilia</taxon>
        <taxon>Solirubrobacterales</taxon>
        <taxon>Solirubrobacteraceae</taxon>
        <taxon>Solirubrobacter</taxon>
    </lineage>
</organism>
<evidence type="ECO:0000313" key="8">
    <source>
        <dbReference type="EMBL" id="RKQ87294.1"/>
    </source>
</evidence>
<comment type="caution">
    <text evidence="8">The sequence shown here is derived from an EMBL/GenBank/DDBJ whole genome shotgun (WGS) entry which is preliminary data.</text>
</comment>
<protein>
    <submittedName>
        <fullName evidence="8">LppP/LprE lipoprotein</fullName>
    </submittedName>
</protein>
<keyword evidence="2" id="KW-0732">Signal</keyword>
<dbReference type="RefSeq" id="WP_121255719.1">
    <property type="nucleotide sequence ID" value="NZ_RBIL01000002.1"/>
</dbReference>
<dbReference type="AlphaFoldDB" id="A0A660L266"/>
<evidence type="ECO:0000256" key="6">
    <source>
        <dbReference type="SAM" id="MobiDB-lite"/>
    </source>
</evidence>
<keyword evidence="9" id="KW-1185">Reference proteome</keyword>
<evidence type="ECO:0000256" key="5">
    <source>
        <dbReference type="ARBA" id="ARBA00023288"/>
    </source>
</evidence>
<keyword evidence="7" id="KW-0812">Transmembrane</keyword>
<dbReference type="Pfam" id="PF14041">
    <property type="entry name" value="Lipoprotein_21"/>
    <property type="match status" value="1"/>
</dbReference>
<keyword evidence="7" id="KW-1133">Transmembrane helix</keyword>
<feature type="compositionally biased region" description="Basic residues" evidence="6">
    <location>
        <begin position="72"/>
        <end position="86"/>
    </location>
</feature>
<dbReference type="InterPro" id="IPR025971">
    <property type="entry name" value="LppP/LprE"/>
</dbReference>
<keyword evidence="1" id="KW-1003">Cell membrane</keyword>
<dbReference type="EMBL" id="RBIL01000002">
    <property type="protein sequence ID" value="RKQ87294.1"/>
    <property type="molecule type" value="Genomic_DNA"/>
</dbReference>
<keyword evidence="5 8" id="KW-0449">Lipoprotein</keyword>
<evidence type="ECO:0000256" key="2">
    <source>
        <dbReference type="ARBA" id="ARBA00022729"/>
    </source>
</evidence>
<name>A0A660L266_9ACTN</name>
<reference evidence="8 9" key="1">
    <citation type="submission" date="2018-10" db="EMBL/GenBank/DDBJ databases">
        <title>Genomic Encyclopedia of Archaeal and Bacterial Type Strains, Phase II (KMG-II): from individual species to whole genera.</title>
        <authorList>
            <person name="Goeker M."/>
        </authorList>
    </citation>
    <scope>NUCLEOTIDE SEQUENCE [LARGE SCALE GENOMIC DNA]</scope>
    <source>
        <strain evidence="8 9">DSM 14954</strain>
    </source>
</reference>
<evidence type="ECO:0000313" key="9">
    <source>
        <dbReference type="Proteomes" id="UP000278962"/>
    </source>
</evidence>
<sequence length="220" mass="24376">MDSKARRVQAERDRRRLPERSPWARWTRRVVGLVATVAFLGVGFAIYDMVRPEGADPVGAAVSQATPTATAKAKKTASKAKKKTTKPKPLTKAEKRAREQAVERIREEGDTTLRPEDYDPRARLRVLIGRPVGDSTGGYTAYFFTRDGFLGKDAQFRSTELKVAKQGKATITLRYGVYKEGDKPGNPSGTKRVRFRLDGTAMTALDTVPAAEDRFQRTSG</sequence>
<feature type="compositionally biased region" description="Basic and acidic residues" evidence="6">
    <location>
        <begin position="91"/>
        <end position="106"/>
    </location>
</feature>
<gene>
    <name evidence="8" type="ORF">C8N24_5315</name>
</gene>
<evidence type="ECO:0000256" key="1">
    <source>
        <dbReference type="ARBA" id="ARBA00022475"/>
    </source>
</evidence>
<dbReference type="OrthoDB" id="4427395at2"/>
<accession>A0A660L266</accession>
<proteinExistence type="predicted"/>
<evidence type="ECO:0000256" key="7">
    <source>
        <dbReference type="SAM" id="Phobius"/>
    </source>
</evidence>
<evidence type="ECO:0000256" key="3">
    <source>
        <dbReference type="ARBA" id="ARBA00023136"/>
    </source>
</evidence>
<feature type="transmembrane region" description="Helical" evidence="7">
    <location>
        <begin position="30"/>
        <end position="47"/>
    </location>
</feature>
<feature type="region of interest" description="Disordered" evidence="6">
    <location>
        <begin position="63"/>
        <end position="106"/>
    </location>
</feature>